<sequence>MPYFQDASNILITGAIFNDYANLNVEKHAHGTDLNHLHDNVIQDALHYSNQSPPTEPVEHSDSFYSHEFMTEMCSQYVTVLFGEPKDTNPIAAAIAAAEEREEKLVGSFFFSRDDQGRNATSDFVKAITAQMTISIPESRKYVAEAFSEDPMVYKRSLDIQLERLIIKPLQRTRSYLNKNATPSLVVIGNLDECGDPSEQFRILDRISAMLLQHQLPLSFLITARPLSYLRDFVSQDHFQQIVHCLDIPSPVSAYDDPHITRASKHAASNVPSSSSDDVDMG</sequence>
<keyword evidence="1" id="KW-0677">Repeat</keyword>
<evidence type="ECO:0000313" key="4">
    <source>
        <dbReference type="EMBL" id="TFK34485.1"/>
    </source>
</evidence>
<dbReference type="AlphaFoldDB" id="A0A5C3LNV6"/>
<evidence type="ECO:0000256" key="2">
    <source>
        <dbReference type="SAM" id="MobiDB-lite"/>
    </source>
</evidence>
<feature type="domain" description="Nephrocystin 3-like N-terminal" evidence="3">
    <location>
        <begin position="95"/>
        <end position="225"/>
    </location>
</feature>
<evidence type="ECO:0000256" key="1">
    <source>
        <dbReference type="ARBA" id="ARBA00022737"/>
    </source>
</evidence>
<reference evidence="4 5" key="1">
    <citation type="journal article" date="2019" name="Nat. Ecol. Evol.">
        <title>Megaphylogeny resolves global patterns of mushroom evolution.</title>
        <authorList>
            <person name="Varga T."/>
            <person name="Krizsan K."/>
            <person name="Foldi C."/>
            <person name="Dima B."/>
            <person name="Sanchez-Garcia M."/>
            <person name="Sanchez-Ramirez S."/>
            <person name="Szollosi G.J."/>
            <person name="Szarkandi J.G."/>
            <person name="Papp V."/>
            <person name="Albert L."/>
            <person name="Andreopoulos W."/>
            <person name="Angelini C."/>
            <person name="Antonin V."/>
            <person name="Barry K.W."/>
            <person name="Bougher N.L."/>
            <person name="Buchanan P."/>
            <person name="Buyck B."/>
            <person name="Bense V."/>
            <person name="Catcheside P."/>
            <person name="Chovatia M."/>
            <person name="Cooper J."/>
            <person name="Damon W."/>
            <person name="Desjardin D."/>
            <person name="Finy P."/>
            <person name="Geml J."/>
            <person name="Haridas S."/>
            <person name="Hughes K."/>
            <person name="Justo A."/>
            <person name="Karasinski D."/>
            <person name="Kautmanova I."/>
            <person name="Kiss B."/>
            <person name="Kocsube S."/>
            <person name="Kotiranta H."/>
            <person name="LaButti K.M."/>
            <person name="Lechner B.E."/>
            <person name="Liimatainen K."/>
            <person name="Lipzen A."/>
            <person name="Lukacs Z."/>
            <person name="Mihaltcheva S."/>
            <person name="Morgado L.N."/>
            <person name="Niskanen T."/>
            <person name="Noordeloos M.E."/>
            <person name="Ohm R.A."/>
            <person name="Ortiz-Santana B."/>
            <person name="Ovrebo C."/>
            <person name="Racz N."/>
            <person name="Riley R."/>
            <person name="Savchenko A."/>
            <person name="Shiryaev A."/>
            <person name="Soop K."/>
            <person name="Spirin V."/>
            <person name="Szebenyi C."/>
            <person name="Tomsovsky M."/>
            <person name="Tulloss R.E."/>
            <person name="Uehling J."/>
            <person name="Grigoriev I.V."/>
            <person name="Vagvolgyi C."/>
            <person name="Papp T."/>
            <person name="Martin F.M."/>
            <person name="Miettinen O."/>
            <person name="Hibbett D.S."/>
            <person name="Nagy L.G."/>
        </authorList>
    </citation>
    <scope>NUCLEOTIDE SEQUENCE [LARGE SCALE GENOMIC DNA]</scope>
    <source>
        <strain evidence="4 5">CBS 166.37</strain>
    </source>
</reference>
<accession>A0A5C3LNV6</accession>
<dbReference type="EMBL" id="ML213631">
    <property type="protein sequence ID" value="TFK34485.1"/>
    <property type="molecule type" value="Genomic_DNA"/>
</dbReference>
<proteinExistence type="predicted"/>
<feature type="region of interest" description="Disordered" evidence="2">
    <location>
        <begin position="263"/>
        <end position="282"/>
    </location>
</feature>
<dbReference type="Pfam" id="PF24883">
    <property type="entry name" value="NPHP3_N"/>
    <property type="match status" value="1"/>
</dbReference>
<dbReference type="Proteomes" id="UP000308652">
    <property type="component" value="Unassembled WGS sequence"/>
</dbReference>
<evidence type="ECO:0000259" key="3">
    <source>
        <dbReference type="Pfam" id="PF24883"/>
    </source>
</evidence>
<dbReference type="STRING" id="68775.A0A5C3LNV6"/>
<evidence type="ECO:0000313" key="5">
    <source>
        <dbReference type="Proteomes" id="UP000308652"/>
    </source>
</evidence>
<name>A0A5C3LNV6_9AGAR</name>
<dbReference type="OrthoDB" id="5967843at2759"/>
<keyword evidence="5" id="KW-1185">Reference proteome</keyword>
<protein>
    <recommendedName>
        <fullName evidence="3">Nephrocystin 3-like N-terminal domain-containing protein</fullName>
    </recommendedName>
</protein>
<organism evidence="4 5">
    <name type="scientific">Crucibulum laeve</name>
    <dbReference type="NCBI Taxonomy" id="68775"/>
    <lineage>
        <taxon>Eukaryota</taxon>
        <taxon>Fungi</taxon>
        <taxon>Dikarya</taxon>
        <taxon>Basidiomycota</taxon>
        <taxon>Agaricomycotina</taxon>
        <taxon>Agaricomycetes</taxon>
        <taxon>Agaricomycetidae</taxon>
        <taxon>Agaricales</taxon>
        <taxon>Agaricineae</taxon>
        <taxon>Nidulariaceae</taxon>
        <taxon>Crucibulum</taxon>
    </lineage>
</organism>
<dbReference type="InterPro" id="IPR056884">
    <property type="entry name" value="NPHP3-like_N"/>
</dbReference>
<gene>
    <name evidence="4" type="ORF">BDQ12DRAFT_715317</name>
</gene>